<dbReference type="PANTHER" id="PTHR43047">
    <property type="entry name" value="TWO-COMPONENT HISTIDINE PROTEIN KINASE"/>
    <property type="match status" value="1"/>
</dbReference>
<dbReference type="OrthoDB" id="60033at2759"/>
<evidence type="ECO:0000256" key="10">
    <source>
        <dbReference type="ARBA" id="ARBA00022989"/>
    </source>
</evidence>
<evidence type="ECO:0000256" key="11">
    <source>
        <dbReference type="ARBA" id="ARBA00023012"/>
    </source>
</evidence>
<dbReference type="FunFam" id="3.40.50.2300:FF:000289">
    <property type="entry name" value="Osmosensing histidine protein kinase SLN1"/>
    <property type="match status" value="1"/>
</dbReference>
<dbReference type="SUPFAM" id="SSF55874">
    <property type="entry name" value="ATPase domain of HSP90 chaperone/DNA topoisomerase II/histidine kinase"/>
    <property type="match status" value="1"/>
</dbReference>
<feature type="domain" description="Histidine kinase" evidence="17">
    <location>
        <begin position="568"/>
        <end position="889"/>
    </location>
</feature>
<dbReference type="InterPro" id="IPR005467">
    <property type="entry name" value="His_kinase_dom"/>
</dbReference>
<keyword evidence="13" id="KW-0325">Glycoprotein</keyword>
<dbReference type="InterPro" id="IPR003594">
    <property type="entry name" value="HATPase_dom"/>
</dbReference>
<keyword evidence="15" id="KW-0175">Coiled coil</keyword>
<dbReference type="PANTHER" id="PTHR43047:SF72">
    <property type="entry name" value="OSMOSENSING HISTIDINE PROTEIN KINASE SLN1"/>
    <property type="match status" value="1"/>
</dbReference>
<comment type="subcellular location">
    <subcellularLocation>
        <location evidence="2">Membrane</location>
    </subcellularLocation>
</comment>
<feature type="region of interest" description="Disordered" evidence="16">
    <location>
        <begin position="437"/>
        <end position="464"/>
    </location>
</feature>
<comment type="caution">
    <text evidence="19">The sequence shown here is derived from an EMBL/GenBank/DDBJ whole genome shotgun (WGS) entry which is preliminary data.</text>
</comment>
<evidence type="ECO:0000256" key="3">
    <source>
        <dbReference type="ARBA" id="ARBA00012438"/>
    </source>
</evidence>
<dbReference type="GO" id="GO:0005886">
    <property type="term" value="C:plasma membrane"/>
    <property type="evidence" value="ECO:0007669"/>
    <property type="project" value="UniProtKB-ARBA"/>
</dbReference>
<dbReference type="EMBL" id="ML978138">
    <property type="protein sequence ID" value="KAF2093438.1"/>
    <property type="molecule type" value="Genomic_DNA"/>
</dbReference>
<evidence type="ECO:0000256" key="6">
    <source>
        <dbReference type="ARBA" id="ARBA00022692"/>
    </source>
</evidence>
<dbReference type="SMART" id="SM00448">
    <property type="entry name" value="REC"/>
    <property type="match status" value="1"/>
</dbReference>
<dbReference type="InterPro" id="IPR011006">
    <property type="entry name" value="CheY-like_superfamily"/>
</dbReference>
<dbReference type="AlphaFoldDB" id="A0A9P4I4Q1"/>
<dbReference type="InterPro" id="IPR036097">
    <property type="entry name" value="HisK_dim/P_sf"/>
</dbReference>
<dbReference type="FunFam" id="1.10.287.130:FF:000004">
    <property type="entry name" value="Ethylene receptor 1"/>
    <property type="match status" value="1"/>
</dbReference>
<feature type="compositionally biased region" description="Polar residues" evidence="16">
    <location>
        <begin position="1138"/>
        <end position="1152"/>
    </location>
</feature>
<dbReference type="CDD" id="cd16922">
    <property type="entry name" value="HATPase_EvgS-ArcB-TorS-like"/>
    <property type="match status" value="1"/>
</dbReference>
<feature type="coiled-coil region" evidence="15">
    <location>
        <begin position="527"/>
        <end position="554"/>
    </location>
</feature>
<evidence type="ECO:0000256" key="8">
    <source>
        <dbReference type="ARBA" id="ARBA00022777"/>
    </source>
</evidence>
<dbReference type="PROSITE" id="PS50109">
    <property type="entry name" value="HIS_KIN"/>
    <property type="match status" value="1"/>
</dbReference>
<evidence type="ECO:0000256" key="1">
    <source>
        <dbReference type="ARBA" id="ARBA00000085"/>
    </source>
</evidence>
<dbReference type="InterPro" id="IPR004358">
    <property type="entry name" value="Sig_transdc_His_kin-like_C"/>
</dbReference>
<feature type="region of interest" description="Disordered" evidence="16">
    <location>
        <begin position="736"/>
        <end position="772"/>
    </location>
</feature>
<dbReference type="SMART" id="SM00387">
    <property type="entry name" value="HATPase_c"/>
    <property type="match status" value="1"/>
</dbReference>
<keyword evidence="4 14" id="KW-0597">Phosphoprotein</keyword>
<evidence type="ECO:0000256" key="16">
    <source>
        <dbReference type="SAM" id="MobiDB-lite"/>
    </source>
</evidence>
<dbReference type="EC" id="2.7.13.3" evidence="3"/>
<dbReference type="GO" id="GO:0007234">
    <property type="term" value="P:osmosensory signaling via phosphorelay pathway"/>
    <property type="evidence" value="ECO:0007669"/>
    <property type="project" value="UniProtKB-ARBA"/>
</dbReference>
<dbReference type="SUPFAM" id="SSF47384">
    <property type="entry name" value="Homodimeric domain of signal transducing histidine kinase"/>
    <property type="match status" value="1"/>
</dbReference>
<gene>
    <name evidence="19" type="ORF">NA57DRAFT_48442</name>
</gene>
<dbReference type="Gene3D" id="1.10.287.130">
    <property type="match status" value="1"/>
</dbReference>
<evidence type="ECO:0000256" key="12">
    <source>
        <dbReference type="ARBA" id="ARBA00023136"/>
    </source>
</evidence>
<dbReference type="SMART" id="SM00388">
    <property type="entry name" value="HisKA"/>
    <property type="match status" value="1"/>
</dbReference>
<dbReference type="InterPro" id="IPR036890">
    <property type="entry name" value="HATPase_C_sf"/>
</dbReference>
<keyword evidence="10" id="KW-1133">Transmembrane helix</keyword>
<keyword evidence="6" id="KW-0812">Transmembrane</keyword>
<sequence length="1194" mass="128963">MRFTKMRIGIREQLGALVLISSLIGVAVVAIATWTTNRSFVLSVSNSRLSLTASLKSAQLSTDLMLMQSSVRSTTSRLLLQSSLMRYNQMGNNTLQNWIRPIQDLQTALSSSPGALGYQGAVLPLNGTAPINDTAGFAGEGFLMNTTTTGVIGMIELPTRYSDGSPVFLGDNTTLGYPRNLYPNLTYSQVHINKTFKQSVASYNGQPLDTTHGLLLGPWFINDTFSLISITMPIINNTSAVDILGWLTIVMSGQLISNVASSPEGLENTGVALIVGPANATNHFPRNTTWQNNNGSAPQTESVHFVIPANNTGNRHPDHASISNSPPFDYNSYPAVKAAFTKNSHGINNAGSSIDTHNEQGDHVAVGYAMVTSTLVDWVILVEQSHGEVWAPISHLRNILLACVFGTAGAMLLLAFPIAHFSSLPIRRLRDATKKSIAPPGFEEDGNSIVSSHHGNSSDDDAAAQAAHKEGFYGALSRWRTGKKKSDTERSEAARRRGFRIPAKVKERKHIVQDELTELTTTFNEMTDELMMQYEKLEERVKQRTAELELSKKAAEAANESKTLFIANLSHELKTPLNGIMGMCAVCMSERDPAKIQKSLGIIYKSGDLLLNLLTDLLTFSKNQVGQHLTLDEKEFRLRDVSAQVLAIFDKQAKEGSIGLHIRYEGPQDANMNDTGQLSEKRDLGPSGTGRVKDMILWGDQHRILQVLINLVSNSLKFTPPGGSVSVTIRCIGDAQPSDRASSRKGSTNSRGSRNLSGRNSRTRVGHGSDASFISSQKNLSTALEINALDSKPAAQFMMNERSDSPPAGRNLMFEFEVVDTGPGVPESQQQRIFEPFVQGDLGLSKKYGGTGLGLSICSQLATLMKGTIGMTSEMGHGSTFTMQIPLRHIMSRADSTSSSTVDPGSRRSSLEDAAAALGIARSETGTPMSVLPPQSVASSNGGVDSKPRLVGLSQPFFAAPALDTAENRITVIERAAAEASEKGVKVKVLVAEDNKTNQEVVLRMLKLEDIFDVTVAQDGQEAYERVKESMESQTPYNLIFMDVQMPNLNGLESTRLIRQTGYSAPIVALSAYSEDSNIKECLESGMNDFISKPIRRPRLKQVLKTFCSPIPEEVEEKDTTPGPAASAPKPGGSASTTSTKVETMGNANPPMTTMVKPPTQRKEGDPGGGSKAPNGPNGPKKEGRPESPVSPLS</sequence>
<reference evidence="19" key="1">
    <citation type="journal article" date="2020" name="Stud. Mycol.">
        <title>101 Dothideomycetes genomes: a test case for predicting lifestyles and emergence of pathogens.</title>
        <authorList>
            <person name="Haridas S."/>
            <person name="Albert R."/>
            <person name="Binder M."/>
            <person name="Bloem J."/>
            <person name="Labutti K."/>
            <person name="Salamov A."/>
            <person name="Andreopoulos B."/>
            <person name="Baker S."/>
            <person name="Barry K."/>
            <person name="Bills G."/>
            <person name="Bluhm B."/>
            <person name="Cannon C."/>
            <person name="Castanera R."/>
            <person name="Culley D."/>
            <person name="Daum C."/>
            <person name="Ezra D."/>
            <person name="Gonzalez J."/>
            <person name="Henrissat B."/>
            <person name="Kuo A."/>
            <person name="Liang C."/>
            <person name="Lipzen A."/>
            <person name="Lutzoni F."/>
            <person name="Magnuson J."/>
            <person name="Mondo S."/>
            <person name="Nolan M."/>
            <person name="Ohm R."/>
            <person name="Pangilinan J."/>
            <person name="Park H.-J."/>
            <person name="Ramirez L."/>
            <person name="Alfaro M."/>
            <person name="Sun H."/>
            <person name="Tritt A."/>
            <person name="Yoshinaga Y."/>
            <person name="Zwiers L.-H."/>
            <person name="Turgeon B."/>
            <person name="Goodwin S."/>
            <person name="Spatafora J."/>
            <person name="Crous P."/>
            <person name="Grigoriev I."/>
        </authorList>
    </citation>
    <scope>NUCLEOTIDE SEQUENCE</scope>
    <source>
        <strain evidence="19">CBS 133067</strain>
    </source>
</reference>
<proteinExistence type="predicted"/>
<dbReference type="PRINTS" id="PR00344">
    <property type="entry name" value="BCTRLSENSOR"/>
</dbReference>
<evidence type="ECO:0000256" key="13">
    <source>
        <dbReference type="ARBA" id="ARBA00023180"/>
    </source>
</evidence>
<evidence type="ECO:0000256" key="4">
    <source>
        <dbReference type="ARBA" id="ARBA00022553"/>
    </source>
</evidence>
<feature type="region of interest" description="Disordered" evidence="16">
    <location>
        <begin position="1112"/>
        <end position="1194"/>
    </location>
</feature>
<evidence type="ECO:0000313" key="20">
    <source>
        <dbReference type="Proteomes" id="UP000799772"/>
    </source>
</evidence>
<dbReference type="Gene3D" id="3.30.565.10">
    <property type="entry name" value="Histidine kinase-like ATPase, C-terminal domain"/>
    <property type="match status" value="1"/>
</dbReference>
<dbReference type="InterPro" id="IPR003661">
    <property type="entry name" value="HisK_dim/P_dom"/>
</dbReference>
<dbReference type="CDD" id="cd00082">
    <property type="entry name" value="HisKA"/>
    <property type="match status" value="1"/>
</dbReference>
<comment type="catalytic activity">
    <reaction evidence="1">
        <text>ATP + protein L-histidine = ADP + protein N-phospho-L-histidine.</text>
        <dbReference type="EC" id="2.7.13.3"/>
    </reaction>
</comment>
<dbReference type="GO" id="GO:0005524">
    <property type="term" value="F:ATP binding"/>
    <property type="evidence" value="ECO:0007669"/>
    <property type="project" value="UniProtKB-KW"/>
</dbReference>
<name>A0A9P4I4Q1_9PEZI</name>
<evidence type="ECO:0000259" key="17">
    <source>
        <dbReference type="PROSITE" id="PS50109"/>
    </source>
</evidence>
<feature type="compositionally biased region" description="Low complexity" evidence="16">
    <location>
        <begin position="746"/>
        <end position="760"/>
    </location>
</feature>
<keyword evidence="20" id="KW-1185">Reference proteome</keyword>
<evidence type="ECO:0000313" key="19">
    <source>
        <dbReference type="EMBL" id="KAF2093438.1"/>
    </source>
</evidence>
<dbReference type="Pfam" id="PF00072">
    <property type="entry name" value="Response_reg"/>
    <property type="match status" value="1"/>
</dbReference>
<dbReference type="PROSITE" id="PS50110">
    <property type="entry name" value="RESPONSE_REGULATORY"/>
    <property type="match status" value="1"/>
</dbReference>
<keyword evidence="8" id="KW-0418">Kinase</keyword>
<dbReference type="GO" id="GO:0009927">
    <property type="term" value="F:histidine phosphotransfer kinase activity"/>
    <property type="evidence" value="ECO:0007669"/>
    <property type="project" value="TreeGrafter"/>
</dbReference>
<dbReference type="Pfam" id="PF00512">
    <property type="entry name" value="HisKA"/>
    <property type="match status" value="1"/>
</dbReference>
<organism evidence="19 20">
    <name type="scientific">Rhizodiscina lignyota</name>
    <dbReference type="NCBI Taxonomy" id="1504668"/>
    <lineage>
        <taxon>Eukaryota</taxon>
        <taxon>Fungi</taxon>
        <taxon>Dikarya</taxon>
        <taxon>Ascomycota</taxon>
        <taxon>Pezizomycotina</taxon>
        <taxon>Dothideomycetes</taxon>
        <taxon>Pleosporomycetidae</taxon>
        <taxon>Aulographales</taxon>
        <taxon>Rhizodiscinaceae</taxon>
        <taxon>Rhizodiscina</taxon>
    </lineage>
</organism>
<feature type="compositionally biased region" description="Low complexity" evidence="16">
    <location>
        <begin position="1121"/>
        <end position="1137"/>
    </location>
</feature>
<dbReference type="SUPFAM" id="SSF52172">
    <property type="entry name" value="CheY-like"/>
    <property type="match status" value="1"/>
</dbReference>
<keyword evidence="7" id="KW-0547">Nucleotide-binding</keyword>
<dbReference type="InterPro" id="IPR001789">
    <property type="entry name" value="Sig_transdc_resp-reg_receiver"/>
</dbReference>
<evidence type="ECO:0000256" key="9">
    <source>
        <dbReference type="ARBA" id="ARBA00022840"/>
    </source>
</evidence>
<feature type="modified residue" description="4-aspartylphosphate" evidence="14">
    <location>
        <position position="1043"/>
    </location>
</feature>
<evidence type="ECO:0000256" key="7">
    <source>
        <dbReference type="ARBA" id="ARBA00022741"/>
    </source>
</evidence>
<accession>A0A9P4I4Q1</accession>
<keyword evidence="9" id="KW-0067">ATP-binding</keyword>
<keyword evidence="12" id="KW-0472">Membrane</keyword>
<evidence type="ECO:0000259" key="18">
    <source>
        <dbReference type="PROSITE" id="PS50110"/>
    </source>
</evidence>
<dbReference type="CDD" id="cd17546">
    <property type="entry name" value="REC_hyHK_CKI1_RcsC-like"/>
    <property type="match status" value="1"/>
</dbReference>
<dbReference type="CDD" id="cd06225">
    <property type="entry name" value="HAMP"/>
    <property type="match status" value="1"/>
</dbReference>
<keyword evidence="5" id="KW-0808">Transferase</keyword>
<dbReference type="Pfam" id="PF02518">
    <property type="entry name" value="HATPase_c"/>
    <property type="match status" value="1"/>
</dbReference>
<feature type="domain" description="Response regulatory" evidence="18">
    <location>
        <begin position="988"/>
        <end position="1108"/>
    </location>
</feature>
<evidence type="ECO:0000256" key="5">
    <source>
        <dbReference type="ARBA" id="ARBA00022679"/>
    </source>
</evidence>
<keyword evidence="11" id="KW-0902">Two-component regulatory system</keyword>
<protein>
    <recommendedName>
        <fullName evidence="3">histidine kinase</fullName>
        <ecNumber evidence="3">2.7.13.3</ecNumber>
    </recommendedName>
</protein>
<dbReference type="Gene3D" id="3.40.50.2300">
    <property type="match status" value="1"/>
</dbReference>
<evidence type="ECO:0000256" key="14">
    <source>
        <dbReference type="PROSITE-ProRule" id="PRU00169"/>
    </source>
</evidence>
<dbReference type="GO" id="GO:0000155">
    <property type="term" value="F:phosphorelay sensor kinase activity"/>
    <property type="evidence" value="ECO:0007669"/>
    <property type="project" value="InterPro"/>
</dbReference>
<evidence type="ECO:0000256" key="2">
    <source>
        <dbReference type="ARBA" id="ARBA00004370"/>
    </source>
</evidence>
<dbReference type="Proteomes" id="UP000799772">
    <property type="component" value="Unassembled WGS sequence"/>
</dbReference>
<evidence type="ECO:0000256" key="15">
    <source>
        <dbReference type="SAM" id="Coils"/>
    </source>
</evidence>